<keyword evidence="2" id="KW-1185">Reference proteome</keyword>
<evidence type="ECO:0008006" key="3">
    <source>
        <dbReference type="Google" id="ProtNLM"/>
    </source>
</evidence>
<sequence length="498" mass="58764">MKTRKFVYVSCYRRFVWVFPCPFPQISTKFKMSAMRRGRRFTLRSLEDMAIDKIVENIGSYKELIQKKISPPMREVLFDKAMKRPEGHHQLWTALPYLDQHRMTETLTYYNFPSIFHSKKCNKTNMRPDITMEEFFQYIVQFVPNLRYLNPLIECKCFWFDHFVNKPMLEPSSIKQICQMQNLTHIEFDDHLYIKFSDFLELCNDRKNLEFIESDNVLLDMEPHLAKMSLEALSSQFDFQNYEEKDISMFLITLKKTNSDEPDRRASATLLSVIFDIIPPNLTHLRIDILFKNEKILVRCAPNLTHLRINIFLKNEKLSAQCEGNCLQCILARFGATLKYLYICYTMSEGVELTEISLKNICQYCSSLEKLEIYGSFVDTDDEELTSFRQLKCIRWMSNIRDAQTISLKNILTLPSLEDLYIVAYKFDLGDTEELFERIRNREILTNLRKSKIKYLMEDDPDWKLEELHATINSVSPHGDVLSIYCSSPYDDSSSSDN</sequence>
<evidence type="ECO:0000313" key="2">
    <source>
        <dbReference type="Proteomes" id="UP000494165"/>
    </source>
</evidence>
<comment type="caution">
    <text evidence="1">The sequence shown here is derived from an EMBL/GenBank/DDBJ whole genome shotgun (WGS) entry which is preliminary data.</text>
</comment>
<organism evidence="1 2">
    <name type="scientific">Cloeon dipterum</name>
    <dbReference type="NCBI Taxonomy" id="197152"/>
    <lineage>
        <taxon>Eukaryota</taxon>
        <taxon>Metazoa</taxon>
        <taxon>Ecdysozoa</taxon>
        <taxon>Arthropoda</taxon>
        <taxon>Hexapoda</taxon>
        <taxon>Insecta</taxon>
        <taxon>Pterygota</taxon>
        <taxon>Palaeoptera</taxon>
        <taxon>Ephemeroptera</taxon>
        <taxon>Pisciforma</taxon>
        <taxon>Baetidae</taxon>
        <taxon>Cloeon</taxon>
    </lineage>
</organism>
<evidence type="ECO:0000313" key="1">
    <source>
        <dbReference type="EMBL" id="CAB3382101.1"/>
    </source>
</evidence>
<dbReference type="SUPFAM" id="SSF52047">
    <property type="entry name" value="RNI-like"/>
    <property type="match status" value="1"/>
</dbReference>
<protein>
    <recommendedName>
        <fullName evidence="3">F-box domain-containing protein</fullName>
    </recommendedName>
</protein>
<reference evidence="1 2" key="1">
    <citation type="submission" date="2020-04" db="EMBL/GenBank/DDBJ databases">
        <authorList>
            <person name="Alioto T."/>
            <person name="Alioto T."/>
            <person name="Gomez Garrido J."/>
        </authorList>
    </citation>
    <scope>NUCLEOTIDE SEQUENCE [LARGE SCALE GENOMIC DNA]</scope>
</reference>
<gene>
    <name evidence="1" type="ORF">CLODIP_2_CD01026</name>
</gene>
<name>A0A8S1DVA8_9INSE</name>
<dbReference type="EMBL" id="CADEPI010000257">
    <property type="protein sequence ID" value="CAB3382101.1"/>
    <property type="molecule type" value="Genomic_DNA"/>
</dbReference>
<proteinExistence type="predicted"/>
<dbReference type="Proteomes" id="UP000494165">
    <property type="component" value="Unassembled WGS sequence"/>
</dbReference>
<dbReference type="AlphaFoldDB" id="A0A8S1DVA8"/>
<accession>A0A8S1DVA8</accession>